<evidence type="ECO:0000313" key="3">
    <source>
        <dbReference type="Proteomes" id="UP001262410"/>
    </source>
</evidence>
<feature type="region of interest" description="Disordered" evidence="1">
    <location>
        <begin position="31"/>
        <end position="53"/>
    </location>
</feature>
<dbReference type="Proteomes" id="UP001262410">
    <property type="component" value="Unassembled WGS sequence"/>
</dbReference>
<reference evidence="2 3" key="1">
    <citation type="submission" date="2023-07" db="EMBL/GenBank/DDBJ databases">
        <title>Sorghum-associated microbial communities from plants grown in Nebraska, USA.</title>
        <authorList>
            <person name="Schachtman D."/>
        </authorList>
    </citation>
    <scope>NUCLEOTIDE SEQUENCE [LARGE SCALE GENOMIC DNA]</scope>
    <source>
        <strain evidence="2 3">584</strain>
    </source>
</reference>
<organism evidence="2 3">
    <name type="scientific">Inquilinus ginsengisoli</name>
    <dbReference type="NCBI Taxonomy" id="363840"/>
    <lineage>
        <taxon>Bacteria</taxon>
        <taxon>Pseudomonadati</taxon>
        <taxon>Pseudomonadota</taxon>
        <taxon>Alphaproteobacteria</taxon>
        <taxon>Rhodospirillales</taxon>
        <taxon>Rhodospirillaceae</taxon>
        <taxon>Inquilinus</taxon>
    </lineage>
</organism>
<accession>A0ABU1JI16</accession>
<protein>
    <submittedName>
        <fullName evidence="2">Uncharacterized protein</fullName>
    </submittedName>
</protein>
<sequence length="90" mass="10125">MSVFEETDDGHLQPSAGVAACREVGWVDASDRGEGLSRGRSGEAESWGPMRGSHGFLRKSLIFWEEAWELIDFDAMMKSEFDGKYKYESN</sequence>
<feature type="compositionally biased region" description="Basic and acidic residues" evidence="1">
    <location>
        <begin position="31"/>
        <end position="43"/>
    </location>
</feature>
<dbReference type="EMBL" id="JAVDPW010000001">
    <property type="protein sequence ID" value="MDR6288257.1"/>
    <property type="molecule type" value="Genomic_DNA"/>
</dbReference>
<proteinExistence type="predicted"/>
<evidence type="ECO:0000256" key="1">
    <source>
        <dbReference type="SAM" id="MobiDB-lite"/>
    </source>
</evidence>
<comment type="caution">
    <text evidence="2">The sequence shown here is derived from an EMBL/GenBank/DDBJ whole genome shotgun (WGS) entry which is preliminary data.</text>
</comment>
<name>A0ABU1JI16_9PROT</name>
<keyword evidence="3" id="KW-1185">Reference proteome</keyword>
<evidence type="ECO:0000313" key="2">
    <source>
        <dbReference type="EMBL" id="MDR6288257.1"/>
    </source>
</evidence>
<dbReference type="RefSeq" id="WP_309792223.1">
    <property type="nucleotide sequence ID" value="NZ_JAVDPW010000001.1"/>
</dbReference>
<gene>
    <name evidence="2" type="ORF">E9232_000756</name>
</gene>